<dbReference type="PATRIC" id="fig|1423806.3.peg.2296"/>
<evidence type="ECO:0000313" key="2">
    <source>
        <dbReference type="EMBL" id="KRN05683.1"/>
    </source>
</evidence>
<dbReference type="OrthoDB" id="2316992at2"/>
<feature type="transmembrane region" description="Helical" evidence="1">
    <location>
        <begin position="76"/>
        <end position="94"/>
    </location>
</feature>
<protein>
    <submittedName>
        <fullName evidence="2">Uncharacterized protein</fullName>
    </submittedName>
</protein>
<dbReference type="RefSeq" id="WP_034987332.1">
    <property type="nucleotide sequence ID" value="NZ_AYZF01000017.1"/>
</dbReference>
<keyword evidence="1" id="KW-0472">Membrane</keyword>
<keyword evidence="3" id="KW-1185">Reference proteome</keyword>
<evidence type="ECO:0000256" key="1">
    <source>
        <dbReference type="SAM" id="Phobius"/>
    </source>
</evidence>
<proteinExistence type="predicted"/>
<comment type="caution">
    <text evidence="2">The sequence shown here is derived from an EMBL/GenBank/DDBJ whole genome shotgun (WGS) entry which is preliminary data.</text>
</comment>
<feature type="transmembrane region" description="Helical" evidence="1">
    <location>
        <begin position="37"/>
        <end position="55"/>
    </location>
</feature>
<name>A0A023CW74_9LACO</name>
<dbReference type="EMBL" id="AYZF01000017">
    <property type="protein sequence ID" value="KRN05683.1"/>
    <property type="molecule type" value="Genomic_DNA"/>
</dbReference>
<reference evidence="2 3" key="1">
    <citation type="journal article" date="2015" name="Genome Announc.">
        <title>Expanding the biotechnology potential of lactobacilli through comparative genomics of 213 strains and associated genera.</title>
        <authorList>
            <person name="Sun Z."/>
            <person name="Harris H.M."/>
            <person name="McCann A."/>
            <person name="Guo C."/>
            <person name="Argimon S."/>
            <person name="Zhang W."/>
            <person name="Yang X."/>
            <person name="Jeffery I.B."/>
            <person name="Cooney J.C."/>
            <person name="Kagawa T.F."/>
            <person name="Liu W."/>
            <person name="Song Y."/>
            <person name="Salvetti E."/>
            <person name="Wrobel A."/>
            <person name="Rasinkangas P."/>
            <person name="Parkhill J."/>
            <person name="Rea M.C."/>
            <person name="O'Sullivan O."/>
            <person name="Ritari J."/>
            <person name="Douillard F.P."/>
            <person name="Paul Ross R."/>
            <person name="Yang R."/>
            <person name="Briner A.E."/>
            <person name="Felis G.E."/>
            <person name="de Vos W.M."/>
            <person name="Barrangou R."/>
            <person name="Klaenhammer T.R."/>
            <person name="Caufield P.W."/>
            <person name="Cui Y."/>
            <person name="Zhang H."/>
            <person name="O'Toole P.W."/>
        </authorList>
    </citation>
    <scope>NUCLEOTIDE SEQUENCE [LARGE SCALE GENOMIC DNA]</scope>
    <source>
        <strain evidence="2 3">DSM 21376</strain>
    </source>
</reference>
<keyword evidence="1" id="KW-0812">Transmembrane</keyword>
<sequence>MNFDWKYGLISNIPYLLLLIIGAASFSSSIINTSHSYFLLIGIAIAIILLYYFFWERPFFREHPAYKPANRQITRLGWLITAIGCGAILLLIGISSQNNFLLIWPIFTLTIFIRDSLSRAKYKQ</sequence>
<keyword evidence="1" id="KW-1133">Transmembrane helix</keyword>
<evidence type="ECO:0000313" key="3">
    <source>
        <dbReference type="Proteomes" id="UP000050961"/>
    </source>
</evidence>
<dbReference type="AlphaFoldDB" id="A0A023CW74"/>
<feature type="transmembrane region" description="Helical" evidence="1">
    <location>
        <begin position="100"/>
        <end position="117"/>
    </location>
</feature>
<dbReference type="Proteomes" id="UP000050961">
    <property type="component" value="Unassembled WGS sequence"/>
</dbReference>
<accession>A0A023CW74</accession>
<feature type="transmembrane region" description="Helical" evidence="1">
    <location>
        <begin position="12"/>
        <end position="31"/>
    </location>
</feature>
<gene>
    <name evidence="2" type="ORF">FD15_GL002248</name>
</gene>
<organism evidence="2 3">
    <name type="scientific">Liquorilactobacillus sucicola DSM 21376 = JCM 15457</name>
    <dbReference type="NCBI Taxonomy" id="1423806"/>
    <lineage>
        <taxon>Bacteria</taxon>
        <taxon>Bacillati</taxon>
        <taxon>Bacillota</taxon>
        <taxon>Bacilli</taxon>
        <taxon>Lactobacillales</taxon>
        <taxon>Lactobacillaceae</taxon>
        <taxon>Liquorilactobacillus</taxon>
    </lineage>
</organism>